<feature type="compositionally biased region" description="Gly residues" evidence="3">
    <location>
        <begin position="21"/>
        <end position="37"/>
    </location>
</feature>
<keyword evidence="8" id="KW-1185">Reference proteome</keyword>
<evidence type="ECO:0000259" key="5">
    <source>
        <dbReference type="Pfam" id="PF01055"/>
    </source>
</evidence>
<keyword evidence="2" id="KW-0326">Glycosidase</keyword>
<dbReference type="EMBL" id="CAUYUJ010006781">
    <property type="protein sequence ID" value="CAK0818680.1"/>
    <property type="molecule type" value="Genomic_DNA"/>
</dbReference>
<evidence type="ECO:0000256" key="3">
    <source>
        <dbReference type="SAM" id="MobiDB-lite"/>
    </source>
</evidence>
<feature type="region of interest" description="Disordered" evidence="3">
    <location>
        <begin position="666"/>
        <end position="688"/>
    </location>
</feature>
<feature type="region of interest" description="Disordered" evidence="3">
    <location>
        <begin position="20"/>
        <end position="42"/>
    </location>
</feature>
<evidence type="ECO:0000256" key="1">
    <source>
        <dbReference type="ARBA" id="ARBA00007806"/>
    </source>
</evidence>
<comment type="similarity">
    <text evidence="1 2">Belongs to the glycosyl hydrolase 31 family.</text>
</comment>
<dbReference type="InterPro" id="IPR051816">
    <property type="entry name" value="Glycosyl_Hydrolase_31"/>
</dbReference>
<keyword evidence="4" id="KW-0732">Signal</keyword>
<accession>A0ABN9RIQ2</accession>
<dbReference type="Gene3D" id="3.20.20.80">
    <property type="entry name" value="Glycosidases"/>
    <property type="match status" value="1"/>
</dbReference>
<dbReference type="Proteomes" id="UP001189429">
    <property type="component" value="Unassembled WGS sequence"/>
</dbReference>
<evidence type="ECO:0000313" key="8">
    <source>
        <dbReference type="Proteomes" id="UP001189429"/>
    </source>
</evidence>
<feature type="domain" description="Glycosyl hydrolase family 31 C-terminal" evidence="6">
    <location>
        <begin position="550"/>
        <end position="622"/>
    </location>
</feature>
<keyword evidence="2" id="KW-0378">Hydrolase</keyword>
<reference evidence="7" key="1">
    <citation type="submission" date="2023-10" db="EMBL/GenBank/DDBJ databases">
        <authorList>
            <person name="Chen Y."/>
            <person name="Shah S."/>
            <person name="Dougan E. K."/>
            <person name="Thang M."/>
            <person name="Chan C."/>
        </authorList>
    </citation>
    <scope>NUCLEOTIDE SEQUENCE [LARGE SCALE GENOMIC DNA]</scope>
</reference>
<feature type="region of interest" description="Disordered" evidence="3">
    <location>
        <begin position="936"/>
        <end position="957"/>
    </location>
</feature>
<feature type="signal peptide" evidence="4">
    <location>
        <begin position="1"/>
        <end position="19"/>
    </location>
</feature>
<feature type="compositionally biased region" description="Polar residues" evidence="3">
    <location>
        <begin position="672"/>
        <end position="688"/>
    </location>
</feature>
<evidence type="ECO:0008006" key="9">
    <source>
        <dbReference type="Google" id="ProtNLM"/>
    </source>
</evidence>
<feature type="domain" description="Glycoside hydrolase family 31 TIM barrel" evidence="5">
    <location>
        <begin position="209"/>
        <end position="298"/>
    </location>
</feature>
<evidence type="ECO:0000313" key="7">
    <source>
        <dbReference type="EMBL" id="CAK0818680.1"/>
    </source>
</evidence>
<protein>
    <recommendedName>
        <fullName evidence="9">Alpha-glucosidase</fullName>
    </recommendedName>
</protein>
<sequence length="957" mass="105476">MRTLRALAAHLLLAELAAATDGGGADEGGGDEGGGGPEAACDGSSCTVGDIRVQALSPILLRVEPKGPNGFEDRTTFTVVNRDFEGLTLEQDKKSGNLKTDHYTIQVSDGAVKVWDAEGQDAYDSGSNPASSMLHWPAPYSCAGYAIMDYPRFFMPEWKVTPQEDAGDNNGYDFSNDVSGDTYIFLMGKGIEGWNAARMEFAKLTGPVPLIPDWAFGTWFTWWHFYTEDVAKSEVQRWIDDQVPLDVWGLDMNWRMTEGGADLQYDQPNGSSFPDYGEWFTWLAERGIHTYFNDHPGQQAPQTSPTEVSFRWNGLTSWMEKGLTFWWFDHNWKFSIPPPNAGEPGNVDGTANAVWEGLTTSCWGSHVYYSIAEQYNKNNRPDDDFHGGRPIILSMQAPHNEISGYNLDNPLVEGAIAAPLDSYKMSEHPAHHRYPVWWNGDFATMNNNLEAMVDGGVHDLKPYVHPDCGGDGWFTTVTELLRQTQMCAFGTILRFHGGPHQPWIYGDWWEDNIRHYIVWRYKFLPMIIAGGQRATKTGFPFVARCDLYWPELGESSSSNHQFMFLDDILVAPIFDSSDNYTERDVWIPPGAWQDAWSGEVQYGPADLHVGQPQDRMPMWIRMDGGMLIWTDNPGLSVAAGDWSKLVVEVWPCPRALETVRTIYERSVEEDPPSQNVTLSTDGSGTATIQMDKSDEQRAWVVRVNLLVGQAVLDASVDGKPVETQEYGPRESDDGTLWYGYWPFGGEGSAPAARAGNVVEIQVPAGTSKRKIVVVIGDKQKPEAKKPETKKSKSAEPKGTSETKKPEAKAATKEAKGKSETKKPDAKAATKEAKGKSETKKPDAKAATKEAKGKDETQKPANKMKPTPATTTDATEEVQTDADAVIEAWGLSEHAAQRLPQGTATTAGTGGCLLAVLALAGVAARVVRWRAPYELVRGPPLSPEAAAPLAEESRAEEA</sequence>
<dbReference type="InterPro" id="IPR013780">
    <property type="entry name" value="Glyco_hydro_b"/>
</dbReference>
<evidence type="ECO:0000259" key="6">
    <source>
        <dbReference type="Pfam" id="PF21365"/>
    </source>
</evidence>
<evidence type="ECO:0000256" key="4">
    <source>
        <dbReference type="SAM" id="SignalP"/>
    </source>
</evidence>
<dbReference type="SUPFAM" id="SSF51445">
    <property type="entry name" value="(Trans)glycosidases"/>
    <property type="match status" value="1"/>
</dbReference>
<dbReference type="Gene3D" id="2.60.40.1180">
    <property type="entry name" value="Golgi alpha-mannosidase II"/>
    <property type="match status" value="1"/>
</dbReference>
<dbReference type="InterPro" id="IPR000322">
    <property type="entry name" value="Glyco_hydro_31_TIM"/>
</dbReference>
<proteinExistence type="inferred from homology"/>
<dbReference type="SUPFAM" id="SSF51011">
    <property type="entry name" value="Glycosyl hydrolase domain"/>
    <property type="match status" value="1"/>
</dbReference>
<gene>
    <name evidence="7" type="ORF">PCOR1329_LOCUS20856</name>
</gene>
<dbReference type="InterPro" id="IPR048395">
    <property type="entry name" value="Glyco_hydro_31_C"/>
</dbReference>
<feature type="compositionally biased region" description="Basic and acidic residues" evidence="3">
    <location>
        <begin position="777"/>
        <end position="857"/>
    </location>
</feature>
<feature type="chain" id="PRO_5046491405" description="Alpha-glucosidase" evidence="4">
    <location>
        <begin position="20"/>
        <end position="957"/>
    </location>
</feature>
<evidence type="ECO:0000256" key="2">
    <source>
        <dbReference type="RuleBase" id="RU361185"/>
    </source>
</evidence>
<dbReference type="Pfam" id="PF21365">
    <property type="entry name" value="Glyco_hydro_31_3rd"/>
    <property type="match status" value="1"/>
</dbReference>
<dbReference type="PANTHER" id="PTHR43863:SF2">
    <property type="entry name" value="MALTASE-GLUCOAMYLASE"/>
    <property type="match status" value="1"/>
</dbReference>
<comment type="caution">
    <text evidence="7">The sequence shown here is derived from an EMBL/GenBank/DDBJ whole genome shotgun (WGS) entry which is preliminary data.</text>
</comment>
<dbReference type="Pfam" id="PF01055">
    <property type="entry name" value="Glyco_hydro_31_2nd"/>
    <property type="match status" value="2"/>
</dbReference>
<organism evidence="7 8">
    <name type="scientific">Prorocentrum cordatum</name>
    <dbReference type="NCBI Taxonomy" id="2364126"/>
    <lineage>
        <taxon>Eukaryota</taxon>
        <taxon>Sar</taxon>
        <taxon>Alveolata</taxon>
        <taxon>Dinophyceae</taxon>
        <taxon>Prorocentrales</taxon>
        <taxon>Prorocentraceae</taxon>
        <taxon>Prorocentrum</taxon>
    </lineage>
</organism>
<dbReference type="PANTHER" id="PTHR43863">
    <property type="entry name" value="HYDROLASE, PUTATIVE (AFU_ORTHOLOGUE AFUA_1G03140)-RELATED"/>
    <property type="match status" value="1"/>
</dbReference>
<dbReference type="InterPro" id="IPR017853">
    <property type="entry name" value="GH"/>
</dbReference>
<name>A0ABN9RIQ2_9DINO</name>
<feature type="region of interest" description="Disordered" evidence="3">
    <location>
        <begin position="777"/>
        <end position="877"/>
    </location>
</feature>
<feature type="domain" description="Glycoside hydrolase family 31 TIM barrel" evidence="5">
    <location>
        <begin position="423"/>
        <end position="527"/>
    </location>
</feature>